<dbReference type="AlphaFoldDB" id="A0A2G9YIY6"/>
<evidence type="ECO:0000313" key="7">
    <source>
        <dbReference type="EMBL" id="PIP19164.1"/>
    </source>
</evidence>
<dbReference type="Proteomes" id="UP000231292">
    <property type="component" value="Unassembled WGS sequence"/>
</dbReference>
<evidence type="ECO:0000256" key="2">
    <source>
        <dbReference type="ARBA" id="ARBA00023125"/>
    </source>
</evidence>
<dbReference type="InterPro" id="IPR009057">
    <property type="entry name" value="Homeodomain-like_sf"/>
</dbReference>
<sequence>MAEDITEYTDKQKQIVESARSIIISKGIEKLTIHEIARDLGVTDGALYRHFKSKKEIISLLIESIERTLLKTVRDTASKTNNPVNKLENILASHLSYAEQRKGITFIVVNETLSLKDKSLQRKMFGVINKYLKMIKAILVEGIELGIFRKDLNVASASIVFFGMVQSIVTLWALSGFKYSLRKDRTDELFRIYTKGVAC</sequence>
<dbReference type="InterPro" id="IPR023772">
    <property type="entry name" value="DNA-bd_HTH_TetR-type_CS"/>
</dbReference>
<comment type="caution">
    <text evidence="7">The sequence shown here is derived from an EMBL/GenBank/DDBJ whole genome shotgun (WGS) entry which is preliminary data.</text>
</comment>
<keyword evidence="3" id="KW-0804">Transcription</keyword>
<feature type="domain" description="HTH tetR-type" evidence="6">
    <location>
        <begin position="9"/>
        <end position="69"/>
    </location>
</feature>
<dbReference type="PROSITE" id="PS01081">
    <property type="entry name" value="HTH_TETR_1"/>
    <property type="match status" value="1"/>
</dbReference>
<evidence type="ECO:0000313" key="8">
    <source>
        <dbReference type="Proteomes" id="UP000231292"/>
    </source>
</evidence>
<feature type="transmembrane region" description="Helical" evidence="5">
    <location>
        <begin position="154"/>
        <end position="175"/>
    </location>
</feature>
<dbReference type="Pfam" id="PF08359">
    <property type="entry name" value="TetR_C_4"/>
    <property type="match status" value="1"/>
</dbReference>
<evidence type="ECO:0000259" key="6">
    <source>
        <dbReference type="PROSITE" id="PS50977"/>
    </source>
</evidence>
<reference evidence="7 8" key="1">
    <citation type="submission" date="2017-09" db="EMBL/GenBank/DDBJ databases">
        <title>Depth-based differentiation of microbial function through sediment-hosted aquifers and enrichment of novel symbionts in the deep terrestrial subsurface.</title>
        <authorList>
            <person name="Probst A.J."/>
            <person name="Ladd B."/>
            <person name="Jarett J.K."/>
            <person name="Geller-Mcgrath D.E."/>
            <person name="Sieber C.M."/>
            <person name="Emerson J.B."/>
            <person name="Anantharaman K."/>
            <person name="Thomas B.C."/>
            <person name="Malmstrom R."/>
            <person name="Stieglmeier M."/>
            <person name="Klingl A."/>
            <person name="Woyke T."/>
            <person name="Ryan C.M."/>
            <person name="Banfield J.F."/>
        </authorList>
    </citation>
    <scope>NUCLEOTIDE SEQUENCE [LARGE SCALE GENOMIC DNA]</scope>
    <source>
        <strain evidence="7">CG23_combo_of_CG06-09_8_20_14_all_41_10</strain>
    </source>
</reference>
<evidence type="ECO:0000256" key="1">
    <source>
        <dbReference type="ARBA" id="ARBA00023015"/>
    </source>
</evidence>
<evidence type="ECO:0000256" key="5">
    <source>
        <dbReference type="SAM" id="Phobius"/>
    </source>
</evidence>
<dbReference type="Gene3D" id="1.10.357.10">
    <property type="entry name" value="Tetracycline Repressor, domain 2"/>
    <property type="match status" value="1"/>
</dbReference>
<dbReference type="SUPFAM" id="SSF48498">
    <property type="entry name" value="Tetracyclin repressor-like, C-terminal domain"/>
    <property type="match status" value="1"/>
</dbReference>
<dbReference type="InterPro" id="IPR001647">
    <property type="entry name" value="HTH_TetR"/>
</dbReference>
<proteinExistence type="predicted"/>
<evidence type="ECO:0000256" key="4">
    <source>
        <dbReference type="PROSITE-ProRule" id="PRU00335"/>
    </source>
</evidence>
<dbReference type="InterPro" id="IPR013570">
    <property type="entry name" value="Tscrpt_reg_YsiA_C"/>
</dbReference>
<protein>
    <recommendedName>
        <fullName evidence="6">HTH tetR-type domain-containing protein</fullName>
    </recommendedName>
</protein>
<keyword evidence="5" id="KW-0472">Membrane</keyword>
<dbReference type="PANTHER" id="PTHR47506">
    <property type="entry name" value="TRANSCRIPTIONAL REGULATORY PROTEIN"/>
    <property type="match status" value="1"/>
</dbReference>
<dbReference type="GO" id="GO:0003677">
    <property type="term" value="F:DNA binding"/>
    <property type="evidence" value="ECO:0007669"/>
    <property type="project" value="UniProtKB-UniRule"/>
</dbReference>
<keyword evidence="1" id="KW-0805">Transcription regulation</keyword>
<keyword evidence="2 4" id="KW-0238">DNA-binding</keyword>
<organism evidence="7 8">
    <name type="scientific">Candidatus Sherwoodlollariibacterium unditelluris</name>
    <dbReference type="NCBI Taxonomy" id="1974757"/>
    <lineage>
        <taxon>Bacteria</taxon>
        <taxon>Pseudomonadati</taxon>
        <taxon>Candidatus Omnitrophota</taxon>
        <taxon>Candidatus Sherwoodlollariibacterium</taxon>
    </lineage>
</organism>
<dbReference type="Pfam" id="PF00440">
    <property type="entry name" value="TetR_N"/>
    <property type="match status" value="1"/>
</dbReference>
<accession>A0A2G9YIY6</accession>
<evidence type="ECO:0000256" key="3">
    <source>
        <dbReference type="ARBA" id="ARBA00023163"/>
    </source>
</evidence>
<dbReference type="EMBL" id="PCRK01000106">
    <property type="protein sequence ID" value="PIP19164.1"/>
    <property type="molecule type" value="Genomic_DNA"/>
</dbReference>
<dbReference type="PROSITE" id="PS50977">
    <property type="entry name" value="HTH_TETR_2"/>
    <property type="match status" value="1"/>
</dbReference>
<dbReference type="Gene3D" id="1.10.10.60">
    <property type="entry name" value="Homeodomain-like"/>
    <property type="match status" value="1"/>
</dbReference>
<keyword evidence="5" id="KW-1133">Transmembrane helix</keyword>
<keyword evidence="5" id="KW-0812">Transmembrane</keyword>
<feature type="DNA-binding region" description="H-T-H motif" evidence="4">
    <location>
        <begin position="32"/>
        <end position="51"/>
    </location>
</feature>
<dbReference type="InterPro" id="IPR036271">
    <property type="entry name" value="Tet_transcr_reg_TetR-rel_C_sf"/>
</dbReference>
<dbReference type="PRINTS" id="PR00455">
    <property type="entry name" value="HTHTETR"/>
</dbReference>
<name>A0A2G9YIY6_9BACT</name>
<dbReference type="SUPFAM" id="SSF46689">
    <property type="entry name" value="Homeodomain-like"/>
    <property type="match status" value="1"/>
</dbReference>
<dbReference type="PANTHER" id="PTHR47506:SF6">
    <property type="entry name" value="HTH-TYPE TRANSCRIPTIONAL REPRESSOR NEMR"/>
    <property type="match status" value="1"/>
</dbReference>
<gene>
    <name evidence="7" type="ORF">COX41_04320</name>
</gene>